<dbReference type="Proteomes" id="UP000034399">
    <property type="component" value="Unassembled WGS sequence"/>
</dbReference>
<name>A0A0F8G876_METMZ</name>
<organism evidence="1 2">
    <name type="scientific">Methanosarcina mazei</name>
    <name type="common">Methanosarcina frisia</name>
    <dbReference type="NCBI Taxonomy" id="2209"/>
    <lineage>
        <taxon>Archaea</taxon>
        <taxon>Methanobacteriati</taxon>
        <taxon>Methanobacteriota</taxon>
        <taxon>Stenosarchaea group</taxon>
        <taxon>Methanomicrobia</taxon>
        <taxon>Methanosarcinales</taxon>
        <taxon>Methanosarcinaceae</taxon>
        <taxon>Methanosarcina</taxon>
    </lineage>
</organism>
<gene>
    <name evidence="1" type="ORF">DU52_15575</name>
</gene>
<evidence type="ECO:0000313" key="2">
    <source>
        <dbReference type="Proteomes" id="UP000034399"/>
    </source>
</evidence>
<dbReference type="PATRIC" id="fig|2209.61.peg.3354"/>
<protein>
    <recommendedName>
        <fullName evidence="3">Phage major capsid protein</fullName>
    </recommendedName>
</protein>
<dbReference type="RefSeq" id="WP_048044018.1">
    <property type="nucleotide sequence ID" value="NZ_JJPA01000071.1"/>
</dbReference>
<dbReference type="Gene3D" id="3.30.2400.30">
    <property type="match status" value="1"/>
</dbReference>
<accession>A0A0F8G876</accession>
<sequence length="291" mass="31368">MTNALATFSKKVESQLVDPLRQVNIGRKLVYVTPAQGFGISSVDWGKITEMSEGYVSYGFTDGNEDIIDVTLANSKVPVYWKDYKVPRRMYESWKVNGTDIDSAAALSAGYRQVSAEDLAIIQGVSNDGTNYDINGLYQGAGNDCNTSLDFGTWGNAIKAVAGGKTLMAADGVPAYNMPLNMVLPATQYGELEASVHSTSGALELPIVEQMLNGGKVYAVPETVLPATDGLLLPTPSAGRPYFDFYLTQNYTVEHGFNSEHPDTGDLTGRVYSAGILRIKHDVAICRLSGI</sequence>
<dbReference type="EMBL" id="JJPA01000071">
    <property type="protein sequence ID" value="KKG35358.1"/>
    <property type="molecule type" value="Genomic_DNA"/>
</dbReference>
<evidence type="ECO:0008006" key="3">
    <source>
        <dbReference type="Google" id="ProtNLM"/>
    </source>
</evidence>
<proteinExistence type="predicted"/>
<reference evidence="1 2" key="1">
    <citation type="journal article" date="2015" name="ISME J.">
        <title>Genomic and phenotypic differentiation among Methanosarcina mazei populations from Columbia River sediment.</title>
        <authorList>
            <person name="Youngblut N.D."/>
            <person name="Wirth J.S."/>
            <person name="Henriksen J.R."/>
            <person name="Smith M."/>
            <person name="Simon H."/>
            <person name="Metcalf W.W."/>
            <person name="Whitaker R.J."/>
        </authorList>
    </citation>
    <scope>NUCLEOTIDE SEQUENCE [LARGE SCALE GENOMIC DNA]</scope>
    <source>
        <strain evidence="1 2">3.F.A.1A.1</strain>
    </source>
</reference>
<dbReference type="InterPro" id="IPR007544">
    <property type="entry name" value="ENCAP"/>
</dbReference>
<dbReference type="Pfam" id="PF04454">
    <property type="entry name" value="Linocin_M18"/>
    <property type="match status" value="1"/>
</dbReference>
<evidence type="ECO:0000313" key="1">
    <source>
        <dbReference type="EMBL" id="KKG35358.1"/>
    </source>
</evidence>
<comment type="caution">
    <text evidence="1">The sequence shown here is derived from an EMBL/GenBank/DDBJ whole genome shotgun (WGS) entry which is preliminary data.</text>
</comment>
<dbReference type="AlphaFoldDB" id="A0A0F8G876"/>